<dbReference type="GO" id="GO:0004497">
    <property type="term" value="F:monooxygenase activity"/>
    <property type="evidence" value="ECO:0007669"/>
    <property type="project" value="UniProtKB-KW"/>
</dbReference>
<dbReference type="Gene3D" id="3.20.20.30">
    <property type="entry name" value="Luciferase-like domain"/>
    <property type="match status" value="1"/>
</dbReference>
<evidence type="ECO:0000313" key="9">
    <source>
        <dbReference type="Proteomes" id="UP000286317"/>
    </source>
</evidence>
<evidence type="ECO:0000256" key="2">
    <source>
        <dbReference type="ARBA" id="ARBA00022643"/>
    </source>
</evidence>
<evidence type="ECO:0000313" key="8">
    <source>
        <dbReference type="EMBL" id="RIN01700.1"/>
    </source>
</evidence>
<keyword evidence="4" id="KW-0503">Monooxygenase</keyword>
<feature type="binding site" evidence="6">
    <location>
        <position position="56"/>
    </location>
    <ligand>
        <name>FMN</name>
        <dbReference type="ChEBI" id="CHEBI:58210"/>
    </ligand>
</feature>
<dbReference type="PIRSF" id="PIRSF000337">
    <property type="entry name" value="NTA_MOA"/>
    <property type="match status" value="1"/>
</dbReference>
<feature type="binding site" evidence="6">
    <location>
        <position position="147"/>
    </location>
    <ligand>
        <name>FMN</name>
        <dbReference type="ChEBI" id="CHEBI:58210"/>
    </ligand>
</feature>
<dbReference type="SUPFAM" id="SSF51679">
    <property type="entry name" value="Bacterial luciferase-like"/>
    <property type="match status" value="1"/>
</dbReference>
<sequence length="435" mass="49216">MKNQMHIVSLIYSTGLHPASWRLEHSKIDEIGQITYQQEIAKIAERGCLDAIFLADGQYISQENTGHLSYFLEPITTLTAISQITKHIGLIATLSSTFYDPYNAARLIGSLDHISHGRAGINIVTSQFDNEARNHSMTQLPPLNERYKKAEEFVHVLKQLWQSFDSHALINDRKSGRGIEWSLVNEINHEGDYFKVKGPINLPSSPQIYPVLCQAGTSIPGRDFASKAVDMIFSVAWNKADAKRFLKDIEKRTEQLNKSEGRPLILPGLTVYVADTMEEAKERMAALDSFIDVNDKIKQIEQSIGQSVEGWDFDAVVPPLPSFDKLPTKVVSKARYEAIRNTIETESLTLRELAQRVSTWMGHKTIVGDPITVADMMQEWFEEECCDGFTLMPPTYPDMFEAFIDKVIPILQERGLFRKAYTGTTLRENLQCVVE</sequence>
<dbReference type="RefSeq" id="WP_119585929.1">
    <property type="nucleotide sequence ID" value="NZ_JAWVBH010000001.1"/>
</dbReference>
<keyword evidence="2 6" id="KW-0288">FMN</keyword>
<dbReference type="InterPro" id="IPR016215">
    <property type="entry name" value="NTA_MOA"/>
</dbReference>
<dbReference type="Proteomes" id="UP000286317">
    <property type="component" value="Unassembled WGS sequence"/>
</dbReference>
<dbReference type="AlphaFoldDB" id="A0A418IGY6"/>
<evidence type="ECO:0000256" key="6">
    <source>
        <dbReference type="PIRSR" id="PIRSR000337-1"/>
    </source>
</evidence>
<dbReference type="CDD" id="cd01095">
    <property type="entry name" value="Nitrilotriacetate_monoxgenase"/>
    <property type="match status" value="1"/>
</dbReference>
<proteinExistence type="inferred from homology"/>
<evidence type="ECO:0000256" key="4">
    <source>
        <dbReference type="ARBA" id="ARBA00023033"/>
    </source>
</evidence>
<reference evidence="8 9" key="1">
    <citation type="journal article" date="2016" name="Front. Microbiol.">
        <title>Comprehensive Phylogenetic Analysis of Bovine Non-aureus Staphylococci Species Based on Whole-Genome Sequencing.</title>
        <authorList>
            <person name="Naushad S."/>
            <person name="Barkema H.W."/>
            <person name="Luby C."/>
            <person name="Condas L.A."/>
            <person name="Nobrega D.B."/>
            <person name="Carson D.A."/>
            <person name="De Buck J."/>
        </authorList>
    </citation>
    <scope>NUCLEOTIDE SEQUENCE [LARGE SCALE GENOMIC DNA]</scope>
    <source>
        <strain evidence="8 9">SNUC 4554</strain>
    </source>
</reference>
<keyword evidence="9" id="KW-1185">Reference proteome</keyword>
<feature type="binding site" evidence="6">
    <location>
        <position position="218"/>
    </location>
    <ligand>
        <name>FMN</name>
        <dbReference type="ChEBI" id="CHEBI:58210"/>
    </ligand>
</feature>
<feature type="domain" description="Luciferase-like" evidence="7">
    <location>
        <begin position="32"/>
        <end position="380"/>
    </location>
</feature>
<dbReference type="InterPro" id="IPR011251">
    <property type="entry name" value="Luciferase-like_dom"/>
</dbReference>
<dbReference type="PANTHER" id="PTHR30011">
    <property type="entry name" value="ALKANESULFONATE MONOOXYGENASE-RELATED"/>
    <property type="match status" value="1"/>
</dbReference>
<keyword evidence="3" id="KW-0560">Oxidoreductase</keyword>
<organism evidence="8 9">
    <name type="scientific">Staphylococcus shinii</name>
    <dbReference type="NCBI Taxonomy" id="2912228"/>
    <lineage>
        <taxon>Bacteria</taxon>
        <taxon>Bacillati</taxon>
        <taxon>Bacillota</taxon>
        <taxon>Bacilli</taxon>
        <taxon>Bacillales</taxon>
        <taxon>Staphylococcaceae</taxon>
        <taxon>Staphylococcus</taxon>
    </lineage>
</organism>
<dbReference type="Pfam" id="PF00296">
    <property type="entry name" value="Bac_luciferase"/>
    <property type="match status" value="1"/>
</dbReference>
<name>A0A418IGY6_9STAP</name>
<dbReference type="PANTHER" id="PTHR30011:SF16">
    <property type="entry name" value="C2H2 FINGER DOMAIN TRANSCRIPTION FACTOR (EUROFUNG)-RELATED"/>
    <property type="match status" value="1"/>
</dbReference>
<dbReference type="NCBIfam" id="TIGR03860">
    <property type="entry name" value="FMN_nitrolo"/>
    <property type="match status" value="1"/>
</dbReference>
<keyword evidence="1 6" id="KW-0285">Flavoprotein</keyword>
<dbReference type="EMBL" id="QXUF01000023">
    <property type="protein sequence ID" value="RIN01700.1"/>
    <property type="molecule type" value="Genomic_DNA"/>
</dbReference>
<protein>
    <submittedName>
        <fullName evidence="8">LLM class flavin-dependent oxidoreductase</fullName>
    </submittedName>
</protein>
<feature type="binding site" evidence="6">
    <location>
        <position position="93"/>
    </location>
    <ligand>
        <name>FMN</name>
        <dbReference type="ChEBI" id="CHEBI:58210"/>
    </ligand>
</feature>
<dbReference type="OrthoDB" id="3265338at2"/>
<gene>
    <name evidence="8" type="ORF">BU112_04785</name>
</gene>
<dbReference type="InterPro" id="IPR051260">
    <property type="entry name" value="Diverse_substr_monoxygenases"/>
</dbReference>
<evidence type="ECO:0000256" key="3">
    <source>
        <dbReference type="ARBA" id="ARBA00023002"/>
    </source>
</evidence>
<evidence type="ECO:0000256" key="5">
    <source>
        <dbReference type="ARBA" id="ARBA00033748"/>
    </source>
</evidence>
<accession>A0A418IGY6</accession>
<evidence type="ECO:0000256" key="1">
    <source>
        <dbReference type="ARBA" id="ARBA00022630"/>
    </source>
</evidence>
<comment type="similarity">
    <text evidence="5">Belongs to the NtaA/SnaA/DszA monooxygenase family.</text>
</comment>
<evidence type="ECO:0000259" key="7">
    <source>
        <dbReference type="Pfam" id="PF00296"/>
    </source>
</evidence>
<dbReference type="GO" id="GO:0016705">
    <property type="term" value="F:oxidoreductase activity, acting on paired donors, with incorporation or reduction of molecular oxygen"/>
    <property type="evidence" value="ECO:0007669"/>
    <property type="project" value="InterPro"/>
</dbReference>
<dbReference type="InterPro" id="IPR036661">
    <property type="entry name" value="Luciferase-like_sf"/>
</dbReference>
<comment type="caution">
    <text evidence="8">The sequence shown here is derived from an EMBL/GenBank/DDBJ whole genome shotgun (WGS) entry which is preliminary data.</text>
</comment>